<dbReference type="Proteomes" id="UP000477779">
    <property type="component" value="Unassembled WGS sequence"/>
</dbReference>
<dbReference type="PANTHER" id="PTHR43677">
    <property type="entry name" value="SHORT-CHAIN DEHYDROGENASE/REDUCTASE"/>
    <property type="match status" value="1"/>
</dbReference>
<dbReference type="Pfam" id="PF00107">
    <property type="entry name" value="ADH_zinc_N"/>
    <property type="match status" value="1"/>
</dbReference>
<dbReference type="Gene3D" id="3.40.50.720">
    <property type="entry name" value="NAD(P)-binding Rossmann-like Domain"/>
    <property type="match status" value="1"/>
</dbReference>
<evidence type="ECO:0000313" key="5">
    <source>
        <dbReference type="Proteomes" id="UP000477779"/>
    </source>
</evidence>
<evidence type="ECO:0000259" key="1">
    <source>
        <dbReference type="SMART" id="SM00829"/>
    </source>
</evidence>
<keyword evidence="4" id="KW-1185">Reference proteome</keyword>
<evidence type="ECO:0000313" key="4">
    <source>
        <dbReference type="Proteomes" id="UP000402241"/>
    </source>
</evidence>
<evidence type="ECO:0000313" key="2">
    <source>
        <dbReference type="EMBL" id="NES29780.1"/>
    </source>
</evidence>
<dbReference type="Gene3D" id="3.90.180.10">
    <property type="entry name" value="Medium-chain alcohol dehydrogenases, catalytic domain"/>
    <property type="match status" value="1"/>
</dbReference>
<dbReference type="Pfam" id="PF08240">
    <property type="entry name" value="ADH_N"/>
    <property type="match status" value="1"/>
</dbReference>
<dbReference type="EMBL" id="CP045309">
    <property type="protein sequence ID" value="QGL50032.1"/>
    <property type="molecule type" value="Genomic_DNA"/>
</dbReference>
<dbReference type="InterPro" id="IPR011032">
    <property type="entry name" value="GroES-like_sf"/>
</dbReference>
<dbReference type="EMBL" id="JAAHBZ010000008">
    <property type="protein sequence ID" value="NES29780.1"/>
    <property type="molecule type" value="Genomic_DNA"/>
</dbReference>
<dbReference type="GO" id="GO:0016491">
    <property type="term" value="F:oxidoreductase activity"/>
    <property type="evidence" value="ECO:0007669"/>
    <property type="project" value="InterPro"/>
</dbReference>
<reference evidence="2 5" key="2">
    <citation type="submission" date="2020-02" db="EMBL/GenBank/DDBJ databases">
        <title>WGS of Micromonospora spp. isolated from hot spring.</title>
        <authorList>
            <person name="Thawai C."/>
        </authorList>
    </citation>
    <scope>NUCLEOTIDE SEQUENCE [LARGE SCALE GENOMIC DNA]</scope>
    <source>
        <strain evidence="2 5">TMS7</strain>
    </source>
</reference>
<organism evidence="2 5">
    <name type="scientific">Micromonospora terminaliae</name>
    <dbReference type="NCBI Taxonomy" id="1914461"/>
    <lineage>
        <taxon>Bacteria</taxon>
        <taxon>Bacillati</taxon>
        <taxon>Actinomycetota</taxon>
        <taxon>Actinomycetes</taxon>
        <taxon>Micromonosporales</taxon>
        <taxon>Micromonosporaceae</taxon>
        <taxon>Micromonospora</taxon>
    </lineage>
</organism>
<gene>
    <name evidence="2" type="ORF">G3561_19790</name>
    <name evidence="3" type="ORF">GCE86_25255</name>
</gene>
<dbReference type="AlphaFoldDB" id="A0AAJ3DMZ4"/>
<proteinExistence type="predicted"/>
<sequence>MRAVWLREFGGPEVLVPGPAPDPVPGPGQVLVEVAHANITFVETMFRATGFGPFAATLPVIPGNGVGGTITEVGPDVDPALIGRRVVSTTGGTGGYAERVAVDQSAPLPVPDGLALDAAVALLADGRTALMLARAAGLRPGQRVLVEAAAGGVGGLLTQLATAAGARVVAAAGGPRKVALLRERGLDAVVDYREPDWTDRVRAAVDGVDVVFDGVGGAVARAAFDLLDRGGRMVSFGLAGGAWADLPEAEAAARGVTLIRPGGTPDELRALTEQALAEGAAGRLRPFIGQRFPLDRAADAHAVIEARATIGKTLLDVR</sequence>
<evidence type="ECO:0000313" key="3">
    <source>
        <dbReference type="EMBL" id="QGL50032.1"/>
    </source>
</evidence>
<name>A0AAJ3DMZ4_9ACTN</name>
<dbReference type="PANTHER" id="PTHR43677:SF4">
    <property type="entry name" value="QUINONE OXIDOREDUCTASE-LIKE PROTEIN 2"/>
    <property type="match status" value="1"/>
</dbReference>
<dbReference type="SUPFAM" id="SSF50129">
    <property type="entry name" value="GroES-like"/>
    <property type="match status" value="1"/>
</dbReference>
<protein>
    <submittedName>
        <fullName evidence="2">Zinc-binding dehydrogenase</fullName>
    </submittedName>
</protein>
<dbReference type="InterPro" id="IPR020843">
    <property type="entry name" value="ER"/>
</dbReference>
<dbReference type="SUPFAM" id="SSF51735">
    <property type="entry name" value="NAD(P)-binding Rossmann-fold domains"/>
    <property type="match status" value="1"/>
</dbReference>
<feature type="domain" description="Enoyl reductase (ER)" evidence="1">
    <location>
        <begin position="10"/>
        <end position="315"/>
    </location>
</feature>
<dbReference type="RefSeq" id="WP_154229206.1">
    <property type="nucleotide sequence ID" value="NZ_CP045309.1"/>
</dbReference>
<dbReference type="InterPro" id="IPR013154">
    <property type="entry name" value="ADH-like_N"/>
</dbReference>
<dbReference type="SMART" id="SM00829">
    <property type="entry name" value="PKS_ER"/>
    <property type="match status" value="1"/>
</dbReference>
<accession>A0AAJ3DMZ4</accession>
<dbReference type="Proteomes" id="UP000402241">
    <property type="component" value="Chromosome"/>
</dbReference>
<dbReference type="InterPro" id="IPR036291">
    <property type="entry name" value="NAD(P)-bd_dom_sf"/>
</dbReference>
<dbReference type="InterPro" id="IPR051397">
    <property type="entry name" value="Zn-ADH-like_protein"/>
</dbReference>
<reference evidence="3 4" key="1">
    <citation type="submission" date="2019-10" db="EMBL/GenBank/DDBJ databases">
        <title>Genome Sequence of Micromonospora terminaliae DSM 101760.</title>
        <authorList>
            <person name="Guo L."/>
        </authorList>
    </citation>
    <scope>NUCLEOTIDE SEQUENCE [LARGE SCALE GENOMIC DNA]</scope>
    <source>
        <strain evidence="3 4">DSM 101760</strain>
    </source>
</reference>
<dbReference type="InterPro" id="IPR013149">
    <property type="entry name" value="ADH-like_C"/>
</dbReference>